<evidence type="ECO:0000256" key="5">
    <source>
        <dbReference type="ARBA" id="ARBA00023128"/>
    </source>
</evidence>
<keyword evidence="8" id="KW-1185">Reference proteome</keyword>
<gene>
    <name evidence="7" type="ORF">AWRI3579_g1151</name>
</gene>
<dbReference type="OrthoDB" id="18193at2759"/>
<dbReference type="InterPro" id="IPR016088">
    <property type="entry name" value="Chalcone_isomerase_3-sand"/>
</dbReference>
<dbReference type="InterPro" id="IPR036298">
    <property type="entry name" value="Chalcone_isomerase_sf"/>
</dbReference>
<evidence type="ECO:0000313" key="7">
    <source>
        <dbReference type="EMBL" id="OEJ86025.1"/>
    </source>
</evidence>
<dbReference type="AlphaFoldDB" id="A0A1E5RGK6"/>
<proteinExistence type="inferred from homology"/>
<dbReference type="STRING" id="56408.A0A1E5RGK6"/>
<protein>
    <recommendedName>
        <fullName evidence="3">Altered inheritance of mitochondria protein 18, mitochondrial</fullName>
    </recommendedName>
</protein>
<dbReference type="EMBL" id="LPNM01000006">
    <property type="protein sequence ID" value="OEJ86025.1"/>
    <property type="molecule type" value="Genomic_DNA"/>
</dbReference>
<evidence type="ECO:0000256" key="3">
    <source>
        <dbReference type="ARBA" id="ARBA00018755"/>
    </source>
</evidence>
<dbReference type="PANTHER" id="PTHR47284:SF3">
    <property type="entry name" value="FATTY-ACID-BINDING PROTEIN 2"/>
    <property type="match status" value="1"/>
</dbReference>
<dbReference type="Pfam" id="PF16035">
    <property type="entry name" value="Chalcone_2"/>
    <property type="match status" value="1"/>
</dbReference>
<dbReference type="PANTHER" id="PTHR47284">
    <property type="entry name" value="FATTY-ACID-BINDING PROTEIN 2"/>
    <property type="match status" value="1"/>
</dbReference>
<dbReference type="InParanoid" id="A0A1E5RGK6"/>
<evidence type="ECO:0000313" key="8">
    <source>
        <dbReference type="Proteomes" id="UP000095728"/>
    </source>
</evidence>
<evidence type="ECO:0000256" key="4">
    <source>
        <dbReference type="ARBA" id="ARBA00022946"/>
    </source>
</evidence>
<keyword evidence="5" id="KW-0496">Mitochondrion</keyword>
<dbReference type="GO" id="GO:0016872">
    <property type="term" value="F:intramolecular lyase activity"/>
    <property type="evidence" value="ECO:0007669"/>
    <property type="project" value="InterPro"/>
</dbReference>
<dbReference type="Gene3D" id="3.50.70.10">
    <property type="match status" value="1"/>
</dbReference>
<keyword evidence="4" id="KW-0809">Transit peptide</keyword>
<reference evidence="8" key="1">
    <citation type="journal article" date="2016" name="Genome Announc.">
        <title>Genome sequences of three species of Hanseniaspora isolated from spontaneous wine fermentations.</title>
        <authorList>
            <person name="Sternes P.R."/>
            <person name="Lee D."/>
            <person name="Kutyna D.R."/>
            <person name="Borneman A.R."/>
        </authorList>
    </citation>
    <scope>NUCLEOTIDE SEQUENCE [LARGE SCALE GENOMIC DNA]</scope>
    <source>
        <strain evidence="8">AWRI3579</strain>
    </source>
</reference>
<sequence length="297" mass="32854">MFKTRLFSTASRAAKDTFFPKHLFKGASLVCGGTLFAGAVAYNSYNFQSVAGQLSNDSQIGHLNPDDSVTVDKGLKPFPVKLTASGYPVDSPYSLLTYGVRAVTFLKFNVYGLGIYVSDQDLIKIPKVFNSAFLSKYMIDQDPNKTHKQNLTVALKDPKTSLNLISDLLDSEIAMIVKITPIRNTDFNHLKDGLSKSTMSHPDAKTHSEEMSKGIDEFKNAFTVKGSVPKNDDLFIKKNRDNTLELFHQKKTGEIKKLGVCNNPLVGKCLFAKYLSVPKPLSPSAQEMFVEKVVELV</sequence>
<name>A0A1E5RGK6_9ASCO</name>
<evidence type="ECO:0000256" key="1">
    <source>
        <dbReference type="ARBA" id="ARBA00004173"/>
    </source>
</evidence>
<evidence type="ECO:0000259" key="6">
    <source>
        <dbReference type="Pfam" id="PF16035"/>
    </source>
</evidence>
<dbReference type="GO" id="GO:0005739">
    <property type="term" value="C:mitochondrion"/>
    <property type="evidence" value="ECO:0007669"/>
    <property type="project" value="UniProtKB-SubCell"/>
</dbReference>
<dbReference type="Proteomes" id="UP000095728">
    <property type="component" value="Unassembled WGS sequence"/>
</dbReference>
<dbReference type="FunCoup" id="A0A1E5RGK6">
    <property type="interactions" value="44"/>
</dbReference>
<comment type="subcellular location">
    <subcellularLocation>
        <location evidence="1">Mitochondrion</location>
    </subcellularLocation>
</comment>
<evidence type="ECO:0000256" key="2">
    <source>
        <dbReference type="ARBA" id="ARBA00009111"/>
    </source>
</evidence>
<comment type="caution">
    <text evidence="7">The sequence shown here is derived from an EMBL/GenBank/DDBJ whole genome shotgun (WGS) entry which is preliminary data.</text>
</comment>
<accession>A0A1E5RGK6</accession>
<comment type="similarity">
    <text evidence="2">Belongs to the AIM18/AIM46 family.</text>
</comment>
<feature type="domain" description="Chalcone isomerase" evidence="6">
    <location>
        <begin position="92"/>
        <end position="289"/>
    </location>
</feature>
<organism evidence="7 8">
    <name type="scientific">Hanseniaspora osmophila</name>
    <dbReference type="NCBI Taxonomy" id="56408"/>
    <lineage>
        <taxon>Eukaryota</taxon>
        <taxon>Fungi</taxon>
        <taxon>Dikarya</taxon>
        <taxon>Ascomycota</taxon>
        <taxon>Saccharomycotina</taxon>
        <taxon>Saccharomycetes</taxon>
        <taxon>Saccharomycodales</taxon>
        <taxon>Saccharomycodaceae</taxon>
        <taxon>Hanseniaspora</taxon>
    </lineage>
</organism>
<dbReference type="SUPFAM" id="SSF54626">
    <property type="entry name" value="Chalcone isomerase"/>
    <property type="match status" value="1"/>
</dbReference>
<dbReference type="InterPro" id="IPR016087">
    <property type="entry name" value="Chalcone_isomerase"/>
</dbReference>